<dbReference type="Proteomes" id="UP000468650">
    <property type="component" value="Unassembled WGS sequence"/>
</dbReference>
<reference evidence="1 2" key="1">
    <citation type="submission" date="2019-09" db="EMBL/GenBank/DDBJ databases">
        <title>Genomes of family Cryomorphaceae.</title>
        <authorList>
            <person name="Bowman J.P."/>
        </authorList>
    </citation>
    <scope>NUCLEOTIDE SEQUENCE [LARGE SCALE GENOMIC DNA]</scope>
    <source>
        <strain evidence="1 2">LMG 25704</strain>
    </source>
</reference>
<dbReference type="SUPFAM" id="SSF52540">
    <property type="entry name" value="P-loop containing nucleoside triphosphate hydrolases"/>
    <property type="match status" value="1"/>
</dbReference>
<dbReference type="RefSeq" id="WP_151666147.1">
    <property type="nucleotide sequence ID" value="NZ_WBVO01000001.1"/>
</dbReference>
<comment type="caution">
    <text evidence="1">The sequence shown here is derived from an EMBL/GenBank/DDBJ whole genome shotgun (WGS) entry which is preliminary data.</text>
</comment>
<evidence type="ECO:0000313" key="1">
    <source>
        <dbReference type="EMBL" id="KAB2814569.1"/>
    </source>
</evidence>
<keyword evidence="2" id="KW-1185">Reference proteome</keyword>
<gene>
    <name evidence="1" type="ORF">F8C67_02180</name>
</gene>
<proteinExistence type="predicted"/>
<sequence>MADNLKDFAKGSLFSVLLGTNGTGKSTVLRKILDAHQGRALVIPANQHEKTFSDLPLITLDQVATFEGKAKYMCYKREDFDELVPHLSNMLLISDDFRNWLSGYSPTDRVRKFFIDRRHINVDIYFAAHGFSQVPVEIFTWIDVFFLFRTRDSIKRGKDRLMNPEALIKIQEEVNREARNNPFHYEIIKNQ</sequence>
<protein>
    <recommendedName>
        <fullName evidence="3">ATP-binding cassette domain-containing protein</fullName>
    </recommendedName>
</protein>
<evidence type="ECO:0000313" key="2">
    <source>
        <dbReference type="Proteomes" id="UP000468650"/>
    </source>
</evidence>
<name>A0A6N6RLV9_9FLAO</name>
<dbReference type="AlphaFoldDB" id="A0A6N6RLV9"/>
<accession>A0A6N6RLV9</accession>
<organism evidence="1 2">
    <name type="scientific">Phaeocystidibacter luteus</name>
    <dbReference type="NCBI Taxonomy" id="911197"/>
    <lineage>
        <taxon>Bacteria</taxon>
        <taxon>Pseudomonadati</taxon>
        <taxon>Bacteroidota</taxon>
        <taxon>Flavobacteriia</taxon>
        <taxon>Flavobacteriales</taxon>
        <taxon>Phaeocystidibacteraceae</taxon>
        <taxon>Phaeocystidibacter</taxon>
    </lineage>
</organism>
<dbReference type="Gene3D" id="3.40.50.300">
    <property type="entry name" value="P-loop containing nucleotide triphosphate hydrolases"/>
    <property type="match status" value="1"/>
</dbReference>
<dbReference type="EMBL" id="WBVO01000001">
    <property type="protein sequence ID" value="KAB2814569.1"/>
    <property type="molecule type" value="Genomic_DNA"/>
</dbReference>
<evidence type="ECO:0008006" key="3">
    <source>
        <dbReference type="Google" id="ProtNLM"/>
    </source>
</evidence>
<dbReference type="InterPro" id="IPR027417">
    <property type="entry name" value="P-loop_NTPase"/>
</dbReference>
<dbReference type="OrthoDB" id="9808822at2"/>